<feature type="compositionally biased region" description="Polar residues" evidence="1">
    <location>
        <begin position="12"/>
        <end position="23"/>
    </location>
</feature>
<evidence type="ECO:0000313" key="2">
    <source>
        <dbReference type="EMBL" id="CAD8138788.1"/>
    </source>
</evidence>
<reference evidence="2" key="1">
    <citation type="submission" date="2021-01" db="EMBL/GenBank/DDBJ databases">
        <authorList>
            <consortium name="Genoscope - CEA"/>
            <person name="William W."/>
        </authorList>
    </citation>
    <scope>NUCLEOTIDE SEQUENCE</scope>
</reference>
<feature type="compositionally biased region" description="Polar residues" evidence="1">
    <location>
        <begin position="68"/>
        <end position="79"/>
    </location>
</feature>
<evidence type="ECO:0000256" key="1">
    <source>
        <dbReference type="SAM" id="MobiDB-lite"/>
    </source>
</evidence>
<sequence length="160" mass="18953">MIKKIKQERVEQQSSNLDNQQKQQDGESKVDCLLKKSENCELKTNTNIYNLQYQKIMEQIKQIYQEQSTTQATKNSSKVEQMKLKKDKTVSKIVRKTRKELVQQKSMNQTKMKTKQESEDKKDRINNIQMHFTQITTTFLSKLKSEFEKVEMDLLALLNN</sequence>
<feature type="compositionally biased region" description="Basic and acidic residues" evidence="1">
    <location>
        <begin position="1"/>
        <end position="11"/>
    </location>
</feature>
<comment type="caution">
    <text evidence="2">The sequence shown here is derived from an EMBL/GenBank/DDBJ whole genome shotgun (WGS) entry which is preliminary data.</text>
</comment>
<organism evidence="2 3">
    <name type="scientific">Paramecium pentaurelia</name>
    <dbReference type="NCBI Taxonomy" id="43138"/>
    <lineage>
        <taxon>Eukaryota</taxon>
        <taxon>Sar</taxon>
        <taxon>Alveolata</taxon>
        <taxon>Ciliophora</taxon>
        <taxon>Intramacronucleata</taxon>
        <taxon>Oligohymenophorea</taxon>
        <taxon>Peniculida</taxon>
        <taxon>Parameciidae</taxon>
        <taxon>Paramecium</taxon>
    </lineage>
</organism>
<dbReference type="EMBL" id="CAJJDO010000007">
    <property type="protein sequence ID" value="CAD8138788.1"/>
    <property type="molecule type" value="Genomic_DNA"/>
</dbReference>
<feature type="compositionally biased region" description="Basic and acidic residues" evidence="1">
    <location>
        <begin position="80"/>
        <end position="89"/>
    </location>
</feature>
<name>A0A8S1SFX1_9CILI</name>
<accession>A0A8S1SFX1</accession>
<dbReference type="Proteomes" id="UP000689195">
    <property type="component" value="Unassembled WGS sequence"/>
</dbReference>
<evidence type="ECO:0000313" key="3">
    <source>
        <dbReference type="Proteomes" id="UP000689195"/>
    </source>
</evidence>
<protein>
    <submittedName>
        <fullName evidence="2">Uncharacterized protein</fullName>
    </submittedName>
</protein>
<keyword evidence="3" id="KW-1185">Reference proteome</keyword>
<gene>
    <name evidence="2" type="ORF">PPENT_87.1.T0070313</name>
</gene>
<proteinExistence type="predicted"/>
<feature type="region of interest" description="Disordered" evidence="1">
    <location>
        <begin position="68"/>
        <end position="89"/>
    </location>
</feature>
<dbReference type="AlphaFoldDB" id="A0A8S1SFX1"/>
<dbReference type="OrthoDB" id="302440at2759"/>
<feature type="region of interest" description="Disordered" evidence="1">
    <location>
        <begin position="1"/>
        <end position="27"/>
    </location>
</feature>